<evidence type="ECO:0000256" key="2">
    <source>
        <dbReference type="SAM" id="MobiDB-lite"/>
    </source>
</evidence>
<gene>
    <name evidence="4" type="ORF">NQ315_005046</name>
</gene>
<evidence type="ECO:0000313" key="4">
    <source>
        <dbReference type="EMBL" id="KAJ8916349.1"/>
    </source>
</evidence>
<feature type="domain" description="Myb-like" evidence="3">
    <location>
        <begin position="82"/>
        <end position="130"/>
    </location>
</feature>
<dbReference type="SUPFAM" id="SSF46689">
    <property type="entry name" value="Homeodomain-like"/>
    <property type="match status" value="1"/>
</dbReference>
<dbReference type="PANTHER" id="PTHR22929">
    <property type="entry name" value="RNA POLYMERASE III TRANSCRIPTION INITIATION FACTOR B"/>
    <property type="match status" value="1"/>
</dbReference>
<feature type="compositionally biased region" description="Basic residues" evidence="2">
    <location>
        <begin position="214"/>
        <end position="225"/>
    </location>
</feature>
<feature type="region of interest" description="Disordered" evidence="2">
    <location>
        <begin position="1"/>
        <end position="34"/>
    </location>
</feature>
<feature type="compositionally biased region" description="Basic and acidic residues" evidence="2">
    <location>
        <begin position="162"/>
        <end position="183"/>
    </location>
</feature>
<name>A0AAV8VQV1_9CUCU</name>
<dbReference type="EMBL" id="JANEYG010000043">
    <property type="protein sequence ID" value="KAJ8916349.1"/>
    <property type="molecule type" value="Genomic_DNA"/>
</dbReference>
<dbReference type="InterPro" id="IPR039467">
    <property type="entry name" value="TFIIIB_B''_Myb"/>
</dbReference>
<feature type="region of interest" description="Disordered" evidence="2">
    <location>
        <begin position="161"/>
        <end position="253"/>
    </location>
</feature>
<feature type="compositionally biased region" description="Basic and acidic residues" evidence="2">
    <location>
        <begin position="190"/>
        <end position="199"/>
    </location>
</feature>
<keyword evidence="5" id="KW-1185">Reference proteome</keyword>
<dbReference type="GO" id="GO:0001156">
    <property type="term" value="F:TFIIIC-class transcription factor complex binding"/>
    <property type="evidence" value="ECO:0007669"/>
    <property type="project" value="TreeGrafter"/>
</dbReference>
<evidence type="ECO:0000256" key="1">
    <source>
        <dbReference type="ARBA" id="ARBA00004123"/>
    </source>
</evidence>
<dbReference type="GO" id="GO:0070898">
    <property type="term" value="P:RNA polymerase III preinitiation complex assembly"/>
    <property type="evidence" value="ECO:0007669"/>
    <property type="project" value="TreeGrafter"/>
</dbReference>
<organism evidence="4 5">
    <name type="scientific">Exocentrus adspersus</name>
    <dbReference type="NCBI Taxonomy" id="1586481"/>
    <lineage>
        <taxon>Eukaryota</taxon>
        <taxon>Metazoa</taxon>
        <taxon>Ecdysozoa</taxon>
        <taxon>Arthropoda</taxon>
        <taxon>Hexapoda</taxon>
        <taxon>Insecta</taxon>
        <taxon>Pterygota</taxon>
        <taxon>Neoptera</taxon>
        <taxon>Endopterygota</taxon>
        <taxon>Coleoptera</taxon>
        <taxon>Polyphaga</taxon>
        <taxon>Cucujiformia</taxon>
        <taxon>Chrysomeloidea</taxon>
        <taxon>Cerambycidae</taxon>
        <taxon>Lamiinae</taxon>
        <taxon>Acanthocinini</taxon>
        <taxon>Exocentrus</taxon>
    </lineage>
</organism>
<sequence>MKKVDDPQPQEENVEEAGKSDEENEMPVPQIKIGPSGEIVLDEKSLVVENKEVKKQREELQKTKVVDGDFDTGYGIYKRQKRAKEWTRNETLRFYKALNIIGTDFTLMVELFPKRTRRELKLKFKKEEKINRALIDKAVMQPCNFNYAELKHEVDMEERELEELQRQRDEEKKLKQDRMEERQLKKRKAMEKIQMEQDTQKSASLSLPSEPMSKIKKAKKPRQRKFNIESVLEDSDADVSDIATQSESEDELEIVGPLKPTRSGRIPKITKKYDTMEECSIENIIKKSRVTDDTNSNNIEPGSIMIITENGSNGEPVHKIYMVTADKNATPLKLDSDVVSKAIQFKKGNHSPEYSYNICKCNG</sequence>
<evidence type="ECO:0000313" key="5">
    <source>
        <dbReference type="Proteomes" id="UP001159042"/>
    </source>
</evidence>
<reference evidence="4 5" key="1">
    <citation type="journal article" date="2023" name="Insect Mol. Biol.">
        <title>Genome sequencing provides insights into the evolution of gene families encoding plant cell wall-degrading enzymes in longhorned beetles.</title>
        <authorList>
            <person name="Shin N.R."/>
            <person name="Okamura Y."/>
            <person name="Kirsch R."/>
            <person name="Pauchet Y."/>
        </authorList>
    </citation>
    <scope>NUCLEOTIDE SEQUENCE [LARGE SCALE GENOMIC DNA]</scope>
    <source>
        <strain evidence="4">EAD_L_NR</strain>
    </source>
</reference>
<dbReference type="AlphaFoldDB" id="A0AAV8VQV1"/>
<evidence type="ECO:0000259" key="3">
    <source>
        <dbReference type="SMART" id="SM00717"/>
    </source>
</evidence>
<accession>A0AAV8VQV1</accession>
<dbReference type="PANTHER" id="PTHR22929:SF0">
    <property type="entry name" value="TRANSCRIPTION FACTOR TFIIIB COMPONENT B'' HOMOLOG"/>
    <property type="match status" value="1"/>
</dbReference>
<dbReference type="GO" id="GO:0005634">
    <property type="term" value="C:nucleus"/>
    <property type="evidence" value="ECO:0007669"/>
    <property type="project" value="UniProtKB-SubCell"/>
</dbReference>
<dbReference type="Proteomes" id="UP001159042">
    <property type="component" value="Unassembled WGS sequence"/>
</dbReference>
<dbReference type="GO" id="GO:0000126">
    <property type="term" value="C:transcription factor TFIIIB complex"/>
    <property type="evidence" value="ECO:0007669"/>
    <property type="project" value="TreeGrafter"/>
</dbReference>
<dbReference type="InterPro" id="IPR001005">
    <property type="entry name" value="SANT/Myb"/>
</dbReference>
<comment type="caution">
    <text evidence="4">The sequence shown here is derived from an EMBL/GenBank/DDBJ whole genome shotgun (WGS) entry which is preliminary data.</text>
</comment>
<dbReference type="Pfam" id="PF15963">
    <property type="entry name" value="Myb_DNA-bind_7"/>
    <property type="match status" value="1"/>
</dbReference>
<dbReference type="InterPro" id="IPR009057">
    <property type="entry name" value="Homeodomain-like_sf"/>
</dbReference>
<protein>
    <recommendedName>
        <fullName evidence="3">Myb-like domain-containing protein</fullName>
    </recommendedName>
</protein>
<comment type="subcellular location">
    <subcellularLocation>
        <location evidence="1">Nucleus</location>
    </subcellularLocation>
</comment>
<dbReference type="SMART" id="SM00717">
    <property type="entry name" value="SANT"/>
    <property type="match status" value="1"/>
</dbReference>
<proteinExistence type="predicted"/>